<keyword evidence="3" id="KW-1185">Reference proteome</keyword>
<evidence type="ECO:0000313" key="2">
    <source>
        <dbReference type="EMBL" id="KAK8017751.1"/>
    </source>
</evidence>
<sequence length="340" mass="36410">MKVTTLLFHCLTAIGLQTVLSDTSAAKWGDGGGTVGPGGVNFTEFGRLLDEQPNATGLYPLSGPDLTGAIGSQEVADGWSPELVDGWSWQIHVKADIPVNNSEPWHRGEEAQGKYFTGTQVALHTPPFKENVTEGWEVCVMTWETNRDYSDALREDDGTCSSVLSEHCRKAITDSVSEVWKGSSSWYKRCTCPRLDELDGCGDPPAAFQAGCTASFYNATRMNEGARLAAEVADNNPRHQFLDGRAIMRNLGGLPAADRGNLTAYNETGSLAWPAVVVWGRNTTSDPIVSPLTCIRASNATSGSRVPGPVEESRAAWRGPLESPLLAPLALLAGLGVALF</sequence>
<evidence type="ECO:0008006" key="4">
    <source>
        <dbReference type="Google" id="ProtNLM"/>
    </source>
</evidence>
<reference evidence="2 3" key="1">
    <citation type="submission" date="2023-01" db="EMBL/GenBank/DDBJ databases">
        <title>Analysis of 21 Apiospora genomes using comparative genomics revels a genus with tremendous synthesis potential of carbohydrate active enzymes and secondary metabolites.</title>
        <authorList>
            <person name="Sorensen T."/>
        </authorList>
    </citation>
    <scope>NUCLEOTIDE SEQUENCE [LARGE SCALE GENOMIC DNA]</scope>
    <source>
        <strain evidence="2 3">CBS 33761</strain>
    </source>
</reference>
<evidence type="ECO:0000313" key="3">
    <source>
        <dbReference type="Proteomes" id="UP001444661"/>
    </source>
</evidence>
<dbReference type="EMBL" id="JAQQWK010000013">
    <property type="protein sequence ID" value="KAK8017751.1"/>
    <property type="molecule type" value="Genomic_DNA"/>
</dbReference>
<comment type="caution">
    <text evidence="2">The sequence shown here is derived from an EMBL/GenBank/DDBJ whole genome shotgun (WGS) entry which is preliminary data.</text>
</comment>
<keyword evidence="1" id="KW-0732">Signal</keyword>
<gene>
    <name evidence="2" type="ORF">PG993_014077</name>
</gene>
<feature type="signal peptide" evidence="1">
    <location>
        <begin position="1"/>
        <end position="21"/>
    </location>
</feature>
<dbReference type="Proteomes" id="UP001444661">
    <property type="component" value="Unassembled WGS sequence"/>
</dbReference>
<feature type="chain" id="PRO_5046734147" description="Secreted protein" evidence="1">
    <location>
        <begin position="22"/>
        <end position="340"/>
    </location>
</feature>
<protein>
    <recommendedName>
        <fullName evidence="4">Secreted protein</fullName>
    </recommendedName>
</protein>
<proteinExistence type="predicted"/>
<name>A0ABR1RT60_9PEZI</name>
<evidence type="ECO:0000256" key="1">
    <source>
        <dbReference type="SAM" id="SignalP"/>
    </source>
</evidence>
<accession>A0ABR1RT60</accession>
<organism evidence="2 3">
    <name type="scientific">Apiospora rasikravindrae</name>
    <dbReference type="NCBI Taxonomy" id="990691"/>
    <lineage>
        <taxon>Eukaryota</taxon>
        <taxon>Fungi</taxon>
        <taxon>Dikarya</taxon>
        <taxon>Ascomycota</taxon>
        <taxon>Pezizomycotina</taxon>
        <taxon>Sordariomycetes</taxon>
        <taxon>Xylariomycetidae</taxon>
        <taxon>Amphisphaeriales</taxon>
        <taxon>Apiosporaceae</taxon>
        <taxon>Apiospora</taxon>
    </lineage>
</organism>